<protein>
    <submittedName>
        <fullName evidence="4">Uncharacterized protein</fullName>
    </submittedName>
</protein>
<name>A0A3S7L8G9_9CAUD</name>
<evidence type="ECO:0000313" key="4">
    <source>
        <dbReference type="EMBL" id="AWN08505.1"/>
    </source>
</evidence>
<keyword evidence="5" id="KW-1185">Reference proteome</keyword>
<feature type="compositionally biased region" description="Basic and acidic residues" evidence="1">
    <location>
        <begin position="222"/>
        <end position="240"/>
    </location>
</feature>
<accession>A0A3S7L8G9</accession>
<evidence type="ECO:0000259" key="2">
    <source>
        <dbReference type="Pfam" id="PF10979"/>
    </source>
</evidence>
<dbReference type="InterPro" id="IPR024498">
    <property type="entry name" value="DUF2786"/>
</dbReference>
<sequence length="254" mass="28472">MANRMEDIEKIKDRIAKLLRMAADNTSPHEAAIAASRARSLMDKYQIDAAQIDGEVKEEFGTQRASRDYTNVPTYMNILSVAVAQFNDCQSVQDWNYGEHNKIKKIRKFIVFRGYKNDADLALAMFTYLIGTIDKLCKQHLLDRGITGRYPRDIGEAFKIACSSELCRRIRELTEERNEAAVAANAAQPGTGLAIIKKTEDVDAHFGGTKYTKSKAYGRLSDDTRDAREAGAREGRKIEIQRSANGGVRTQLES</sequence>
<evidence type="ECO:0000313" key="5">
    <source>
        <dbReference type="Proteomes" id="UP000289211"/>
    </source>
</evidence>
<feature type="domain" description="DUF7168" evidence="3">
    <location>
        <begin position="59"/>
        <end position="187"/>
    </location>
</feature>
<feature type="domain" description="DUF2786" evidence="2">
    <location>
        <begin position="10"/>
        <end position="48"/>
    </location>
</feature>
<dbReference type="InterPro" id="IPR055592">
    <property type="entry name" value="DUF7168"/>
</dbReference>
<organism evidence="4 5">
    <name type="scientific">Xanthomonas phage XcP1</name>
    <dbReference type="NCBI Taxonomy" id="2785027"/>
    <lineage>
        <taxon>Viruses</taxon>
        <taxon>Duplodnaviria</taxon>
        <taxon>Heunggongvirae</taxon>
        <taxon>Uroviricota</taxon>
        <taxon>Caudoviricetes</taxon>
        <taxon>Lindbergviridae</taxon>
        <taxon>Carpasinavirus</taxon>
        <taxon>Carpasinavirus FoX6</taxon>
        <taxon>Carpasinavirus XcP1</taxon>
    </lineage>
</organism>
<dbReference type="Proteomes" id="UP000289211">
    <property type="component" value="Segment"/>
</dbReference>
<gene>
    <name evidence="4" type="ORF">XcP1_003</name>
</gene>
<evidence type="ECO:0000256" key="1">
    <source>
        <dbReference type="SAM" id="MobiDB-lite"/>
    </source>
</evidence>
<dbReference type="Pfam" id="PF10979">
    <property type="entry name" value="DUF2786"/>
    <property type="match status" value="1"/>
</dbReference>
<feature type="region of interest" description="Disordered" evidence="1">
    <location>
        <begin position="222"/>
        <end position="254"/>
    </location>
</feature>
<dbReference type="EMBL" id="MH191395">
    <property type="protein sequence ID" value="AWN08505.1"/>
    <property type="molecule type" value="Genomic_DNA"/>
</dbReference>
<reference evidence="4 5" key="1">
    <citation type="submission" date="2018-04" db="EMBL/GenBank/DDBJ databases">
        <authorList>
            <person name="Silva F.P."/>
            <person name="Xavier A.S."/>
            <person name="Vidigal P.M.P."/>
            <person name="Alfenas-Zerbini P."/>
        </authorList>
    </citation>
    <scope>NUCLEOTIDE SEQUENCE [LARGE SCALE GENOMIC DNA]</scope>
</reference>
<dbReference type="Pfam" id="PF23771">
    <property type="entry name" value="DUF7168"/>
    <property type="match status" value="1"/>
</dbReference>
<evidence type="ECO:0000259" key="3">
    <source>
        <dbReference type="Pfam" id="PF23771"/>
    </source>
</evidence>
<proteinExistence type="predicted"/>